<protein>
    <submittedName>
        <fullName evidence="2">Uncharacterized protein</fullName>
    </submittedName>
</protein>
<dbReference type="AlphaFoldDB" id="A0A6M2BR03"/>
<name>A0A6M2BR03_9GAMM</name>
<organism evidence="2 3">
    <name type="scientific">Solimonas terrae</name>
    <dbReference type="NCBI Taxonomy" id="1396819"/>
    <lineage>
        <taxon>Bacteria</taxon>
        <taxon>Pseudomonadati</taxon>
        <taxon>Pseudomonadota</taxon>
        <taxon>Gammaproteobacteria</taxon>
        <taxon>Nevskiales</taxon>
        <taxon>Nevskiaceae</taxon>
        <taxon>Solimonas</taxon>
    </lineage>
</organism>
<reference evidence="2 3" key="1">
    <citation type="journal article" date="2014" name="Int. J. Syst. Evol. Microbiol.">
        <title>Solimonas terrae sp. nov., isolated from soil.</title>
        <authorList>
            <person name="Kim S.J."/>
            <person name="Moon J.Y."/>
            <person name="Weon H.Y."/>
            <person name="Ahn J.H."/>
            <person name="Chen W.M."/>
            <person name="Kwon S.W."/>
        </authorList>
    </citation>
    <scope>NUCLEOTIDE SEQUENCE [LARGE SCALE GENOMIC DNA]</scope>
    <source>
        <strain evidence="2 3">KIS83-12</strain>
    </source>
</reference>
<proteinExistence type="predicted"/>
<evidence type="ECO:0000313" key="2">
    <source>
        <dbReference type="EMBL" id="NGY04750.1"/>
    </source>
</evidence>
<feature type="transmembrane region" description="Helical" evidence="1">
    <location>
        <begin position="6"/>
        <end position="25"/>
    </location>
</feature>
<dbReference type="EMBL" id="JAAMOW010000004">
    <property type="protein sequence ID" value="NGY04750.1"/>
    <property type="molecule type" value="Genomic_DNA"/>
</dbReference>
<keyword evidence="1" id="KW-0812">Transmembrane</keyword>
<keyword evidence="3" id="KW-1185">Reference proteome</keyword>
<sequence length="125" mass="13728">MLIQIAAALGPLKLVLAGLLFLNLAWIAVRKWLVIGALAVSVVEIAMPDAWAHMQTFGATPLMRADGSWLVDPQAITAIVLANALLAGAIWFAVRGLQLWARATVRRHQQEFLALIEREEHYHGV</sequence>
<evidence type="ECO:0000313" key="3">
    <source>
        <dbReference type="Proteomes" id="UP000472676"/>
    </source>
</evidence>
<keyword evidence="1" id="KW-1133">Transmembrane helix</keyword>
<gene>
    <name evidence="2" type="ORF">G7Y85_08235</name>
</gene>
<dbReference type="RefSeq" id="WP_166254759.1">
    <property type="nucleotide sequence ID" value="NZ_JAAMOW010000004.1"/>
</dbReference>
<evidence type="ECO:0000256" key="1">
    <source>
        <dbReference type="SAM" id="Phobius"/>
    </source>
</evidence>
<comment type="caution">
    <text evidence="2">The sequence shown here is derived from an EMBL/GenBank/DDBJ whole genome shotgun (WGS) entry which is preliminary data.</text>
</comment>
<feature type="transmembrane region" description="Helical" evidence="1">
    <location>
        <begin position="74"/>
        <end position="94"/>
    </location>
</feature>
<accession>A0A6M2BR03</accession>
<keyword evidence="1" id="KW-0472">Membrane</keyword>
<feature type="transmembrane region" description="Helical" evidence="1">
    <location>
        <begin position="32"/>
        <end position="54"/>
    </location>
</feature>
<dbReference type="Proteomes" id="UP000472676">
    <property type="component" value="Unassembled WGS sequence"/>
</dbReference>